<dbReference type="Gene3D" id="3.30.420.140">
    <property type="entry name" value="YqgF/RNase H-like domain"/>
    <property type="match status" value="1"/>
</dbReference>
<evidence type="ECO:0000256" key="8">
    <source>
        <dbReference type="ARBA" id="ARBA00023242"/>
    </source>
</evidence>
<dbReference type="CDD" id="cd00164">
    <property type="entry name" value="S1_like"/>
    <property type="match status" value="1"/>
</dbReference>
<feature type="compositionally biased region" description="Acidic residues" evidence="11">
    <location>
        <begin position="34"/>
        <end position="66"/>
    </location>
</feature>
<dbReference type="Gene3D" id="1.10.150.850">
    <property type="entry name" value="Spt6, helix-hairpin-helix domain"/>
    <property type="match status" value="1"/>
</dbReference>
<feature type="compositionally biased region" description="Acidic residues" evidence="11">
    <location>
        <begin position="496"/>
        <end position="513"/>
    </location>
</feature>
<accession>A0A8D8UW17</accession>
<feature type="compositionally biased region" description="Basic and acidic residues" evidence="11">
    <location>
        <begin position="143"/>
        <end position="157"/>
    </location>
</feature>
<evidence type="ECO:0000313" key="13">
    <source>
        <dbReference type="EMBL" id="CAG6714366.1"/>
    </source>
</evidence>
<dbReference type="FunFam" id="1.10.3500.10:FF:000006">
    <property type="entry name" value="Transcription elongation factor spt6"/>
    <property type="match status" value="1"/>
</dbReference>
<dbReference type="InterPro" id="IPR028083">
    <property type="entry name" value="Spt6_acidic_N_dom"/>
</dbReference>
<dbReference type="InterPro" id="IPR035420">
    <property type="entry name" value="Spt6_SH2"/>
</dbReference>
<dbReference type="InterPro" id="IPR003029">
    <property type="entry name" value="S1_domain"/>
</dbReference>
<dbReference type="InterPro" id="IPR028231">
    <property type="entry name" value="Spt6_YqgF"/>
</dbReference>
<dbReference type="Gene3D" id="1.10.10.2740">
    <property type="entry name" value="Spt6, Death-like domain"/>
    <property type="match status" value="1"/>
</dbReference>
<evidence type="ECO:0000256" key="7">
    <source>
        <dbReference type="ARBA" id="ARBA00023186"/>
    </source>
</evidence>
<dbReference type="FunFam" id="3.30.420.140:FF:000004">
    <property type="entry name" value="Transcription elongation factor spt6"/>
    <property type="match status" value="1"/>
</dbReference>
<evidence type="ECO:0000256" key="9">
    <source>
        <dbReference type="ARBA" id="ARBA00070625"/>
    </source>
</evidence>
<organism evidence="13">
    <name type="scientific">Cacopsylla melanoneura</name>
    <dbReference type="NCBI Taxonomy" id="428564"/>
    <lineage>
        <taxon>Eukaryota</taxon>
        <taxon>Metazoa</taxon>
        <taxon>Ecdysozoa</taxon>
        <taxon>Arthropoda</taxon>
        <taxon>Hexapoda</taxon>
        <taxon>Insecta</taxon>
        <taxon>Pterygota</taxon>
        <taxon>Neoptera</taxon>
        <taxon>Paraneoptera</taxon>
        <taxon>Hemiptera</taxon>
        <taxon>Sternorrhyncha</taxon>
        <taxon>Psylloidea</taxon>
        <taxon>Psyllidae</taxon>
        <taxon>Psyllinae</taxon>
        <taxon>Cacopsylla</taxon>
    </lineage>
</organism>
<dbReference type="SUPFAM" id="SSF53098">
    <property type="entry name" value="Ribonuclease H-like"/>
    <property type="match status" value="1"/>
</dbReference>
<dbReference type="GO" id="GO:0060429">
    <property type="term" value="P:epithelium development"/>
    <property type="evidence" value="ECO:0007669"/>
    <property type="project" value="UniProtKB-ARBA"/>
</dbReference>
<dbReference type="GO" id="GO:0031491">
    <property type="term" value="F:nucleosome binding"/>
    <property type="evidence" value="ECO:0007669"/>
    <property type="project" value="TreeGrafter"/>
</dbReference>
<feature type="compositionally biased region" description="Basic residues" evidence="11">
    <location>
        <begin position="98"/>
        <end position="108"/>
    </location>
</feature>
<dbReference type="PANTHER" id="PTHR10145">
    <property type="entry name" value="TRANSCRIPTION ELONGATION FACTOR SPT6"/>
    <property type="match status" value="1"/>
</dbReference>
<dbReference type="FunFam" id="1.10.150.850:FF:000004">
    <property type="entry name" value="Transcription elongation factor SPT6"/>
    <property type="match status" value="1"/>
</dbReference>
<evidence type="ECO:0000256" key="3">
    <source>
        <dbReference type="ARBA" id="ARBA00020248"/>
    </source>
</evidence>
<dbReference type="SUPFAM" id="SSF47781">
    <property type="entry name" value="RuvA domain 2-like"/>
    <property type="match status" value="2"/>
</dbReference>
<keyword evidence="5" id="KW-0175">Coiled coil</keyword>
<feature type="compositionally biased region" description="Basic residues" evidence="11">
    <location>
        <begin position="244"/>
        <end position="256"/>
    </location>
</feature>
<dbReference type="Pfam" id="PF14633">
    <property type="entry name" value="SH2_2"/>
    <property type="match status" value="1"/>
</dbReference>
<dbReference type="GO" id="GO:0003677">
    <property type="term" value="F:DNA binding"/>
    <property type="evidence" value="ECO:0007669"/>
    <property type="project" value="InterPro"/>
</dbReference>
<keyword evidence="7" id="KW-0143">Chaperone</keyword>
<dbReference type="InterPro" id="IPR017072">
    <property type="entry name" value="TF_Spt6"/>
</dbReference>
<dbReference type="InterPro" id="IPR036860">
    <property type="entry name" value="SH2_dom_sf"/>
</dbReference>
<dbReference type="InterPro" id="IPR023319">
    <property type="entry name" value="Tex-like_HTH_dom_sf"/>
</dbReference>
<dbReference type="PROSITE" id="PS50126">
    <property type="entry name" value="S1"/>
    <property type="match status" value="1"/>
</dbReference>
<feature type="region of interest" description="Disordered" evidence="11">
    <location>
        <begin position="323"/>
        <end position="343"/>
    </location>
</feature>
<dbReference type="InterPro" id="IPR041692">
    <property type="entry name" value="HHH_9"/>
</dbReference>
<protein>
    <recommendedName>
        <fullName evidence="3">Transcription elongation factor SPT6</fullName>
    </recommendedName>
    <alternativeName>
        <fullName evidence="9">Transcription elongation factor spt6</fullName>
    </alternativeName>
</protein>
<dbReference type="FunFam" id="3.30.505.10:FF:000089">
    <property type="entry name" value="Transcription elongation factor spt6"/>
    <property type="match status" value="1"/>
</dbReference>
<dbReference type="CDD" id="cd09918">
    <property type="entry name" value="SH2_Nterm_SPT6_like"/>
    <property type="match status" value="1"/>
</dbReference>
<dbReference type="PIRSF" id="PIRSF036947">
    <property type="entry name" value="Spt6"/>
    <property type="match status" value="1"/>
</dbReference>
<feature type="compositionally biased region" description="Acidic residues" evidence="11">
    <location>
        <begin position="158"/>
        <end position="175"/>
    </location>
</feature>
<dbReference type="InterPro" id="IPR028088">
    <property type="entry name" value="Spt6_HTH_DNA-bd_dom"/>
</dbReference>
<evidence type="ECO:0000256" key="1">
    <source>
        <dbReference type="ARBA" id="ARBA00004123"/>
    </source>
</evidence>
<keyword evidence="6 10" id="KW-0804">Transcription</keyword>
<dbReference type="Gene3D" id="2.40.50.140">
    <property type="entry name" value="Nucleic acid-binding proteins"/>
    <property type="match status" value="1"/>
</dbReference>
<dbReference type="Pfam" id="PF00575">
    <property type="entry name" value="S1"/>
    <property type="match status" value="1"/>
</dbReference>
<dbReference type="InterPro" id="IPR035019">
    <property type="entry name" value="Spt6_SH2_N"/>
</dbReference>
<dbReference type="GO" id="GO:0042393">
    <property type="term" value="F:histone binding"/>
    <property type="evidence" value="ECO:0007669"/>
    <property type="project" value="TreeGrafter"/>
</dbReference>
<dbReference type="SUPFAM" id="SSF158832">
    <property type="entry name" value="Tex N-terminal region-like"/>
    <property type="match status" value="1"/>
</dbReference>
<dbReference type="Pfam" id="PF14635">
    <property type="entry name" value="HHH_7"/>
    <property type="match status" value="1"/>
</dbReference>
<dbReference type="SMART" id="SM00252">
    <property type="entry name" value="SH2"/>
    <property type="match status" value="1"/>
</dbReference>
<dbReference type="GO" id="GO:0034728">
    <property type="term" value="P:nucleosome organization"/>
    <property type="evidence" value="ECO:0007669"/>
    <property type="project" value="TreeGrafter"/>
</dbReference>
<feature type="region of interest" description="Disordered" evidence="11">
    <location>
        <begin position="1604"/>
        <end position="1635"/>
    </location>
</feature>
<feature type="region of interest" description="Disordered" evidence="11">
    <location>
        <begin position="483"/>
        <end position="534"/>
    </location>
</feature>
<dbReference type="FunFam" id="1.10.10.2740:FF:000001">
    <property type="entry name" value="Transcription elongation factor spt6"/>
    <property type="match status" value="1"/>
</dbReference>
<dbReference type="InterPro" id="IPR037027">
    <property type="entry name" value="YqgF/RNaseH-like_dom_sf"/>
</dbReference>
<dbReference type="InterPro" id="IPR010994">
    <property type="entry name" value="RuvA_2-like"/>
</dbReference>
<dbReference type="Gene3D" id="1.10.3500.10">
    <property type="entry name" value="Tex N-terminal region-like"/>
    <property type="match status" value="1"/>
</dbReference>
<dbReference type="SUPFAM" id="SSF55550">
    <property type="entry name" value="SH2 domain"/>
    <property type="match status" value="2"/>
</dbReference>
<dbReference type="PANTHER" id="PTHR10145:SF6">
    <property type="entry name" value="TRANSCRIPTION ELONGATION FACTOR SPT6"/>
    <property type="match status" value="1"/>
</dbReference>
<dbReference type="Pfam" id="PF14632">
    <property type="entry name" value="SPT6_acidic"/>
    <property type="match status" value="1"/>
</dbReference>
<dbReference type="FunFam" id="1.10.10.650:FF:000002">
    <property type="entry name" value="Transcription elongation factor spt6"/>
    <property type="match status" value="1"/>
</dbReference>
<proteinExistence type="inferred from homology"/>
<dbReference type="InterPro" id="IPR032706">
    <property type="entry name" value="Spt6_HHH"/>
</dbReference>
<keyword evidence="4" id="KW-0597">Phosphoprotein</keyword>
<keyword evidence="13" id="KW-0648">Protein biosynthesis</keyword>
<feature type="compositionally biased region" description="Low complexity" evidence="11">
    <location>
        <begin position="1751"/>
        <end position="1795"/>
    </location>
</feature>
<dbReference type="InterPro" id="IPR042066">
    <property type="entry name" value="Spt6_death-like"/>
</dbReference>
<feature type="compositionally biased region" description="Acidic residues" evidence="11">
    <location>
        <begin position="112"/>
        <end position="121"/>
    </location>
</feature>
<feature type="region of interest" description="Disordered" evidence="11">
    <location>
        <begin position="1"/>
        <end position="192"/>
    </location>
</feature>
<dbReference type="GO" id="GO:0003746">
    <property type="term" value="F:translation elongation factor activity"/>
    <property type="evidence" value="ECO:0007669"/>
    <property type="project" value="UniProtKB-KW"/>
</dbReference>
<sequence length="1832" mass="207848">MADFIDSEAEESEEEEELNDQERKKSKRLKMESSDEDEDDEDKLREELEDLIDDAPIEEDDDESDDENRKRKISDDELDDRLEDDDYDLIEENLGMKVQRKKQFKRLKRIEDDESDDDGNEQEGNARDMIANELFDSGDEDADRSSERRSAVDHTEAPEFEEGEGDDYSDADDFIVDDHDKPISSGKKKKAPIFSDAALQEAQDIFGVEFDYDEFDRFEEDEDYSDDDEDDEYLDEEAEDDPSRRKKKKQRRKVHKKSIFEIYEPSELKRGHFTDLDNEIRSADIPERMQLREVPVTAVPEGSDELDEESKWIYNQVYAKPSVSTQDSEGGADPRTKSKKGPQTIGKIKKALDFMRNQQLEVPFIAFYRKEYVLPELTISDLWKVYKYDAKWCQLKSRKTSLQKLYENMRDYQSELLTKDLDAPIPDDVRLVRDEDIEWIKKIQTPEEVKDMQHHFFLYYAHEIPAMQEFVRRKAREARLAMPKEKKKKLKTITNDEGDEEEVEVTDDEDDGENNNNNKEVEEEPPETVKPANRCGPYSLCRKAKIIGFAKRFGLTPEQFGEHLRDNYQRHDLDQEPVGPLDLAKEYITPKFTLADDVLKAGKFVVSTQLSREPLVVKCVREILFERAKISVTPTKRGLKEIDESHPIYTMKYLTDKPVRDLVADQYLKLHIAEEDRLIVISVCEDLKGLTSTLYMDEVKQLYYRDEFSKYVQDWNAVRADVVETALKRMILPELYKELKTALLTEAKENVLKRCAGKLYDWIKVAPVSVDIDDEEWTNPEEGGGVRVMGVAYEPDLGQAAFAGLCAPDGECVEFLRLPNLLRRRMSNWENEKLLKESDLLALRNFINSKKPHVIAVSGESREAIMIQKDLEGIIKQLGEDEEFPEVKVEIVDNEFSKIYANSLKGESDFKEYPVLLRQAISLARRLQDPLMEFSQLCTSDDEIMCLRYHPLQDNVSKEELLDVITLEFVNRTNEVGVDLNEIVQNPYTSNLVQFICGLGPRKGAALVKLMKQTNLRLENRTLLVTKCHMGPKVFINCAGFIKIDTDSLGSTDAYVEVLDGSRVHPETYEWARKMAVDALEYDDEDTNPAGALEEILKAPDRLKDLDLDAFAEELERQGFGNKSITLYDIRAELSCRYKDLRSPYVSVNTEQLFDMLTKETPESLYIGKMVMATVTGFTHKKPTEEQLNKANPNRNDETGLWQCPFCLKNDFPELSEVWNHFDAGGCPGQATGVRIRLDNGITGYIHIKKLSDSEVTSPEDRVQRGQTIHCRIIKIDTERFYVEATSRTSDLNDDNGEWRPPKDPYYDHAVEKKDKKTEEDSKKIKQRQQYVKRVIVHPAFHNISYVEAEKWMKTMDQGEVIVRPSSKGADHLTVTWKVADDLYQHIDVREEGKENSFSLGRSLWIGTEEFEDLDEIIARHVSPMAANVRELLSFRYYKEECAGMRDKAEEVLRAEKRNNPNKIHYFVSLSRNYPGKFLLSYLPATRSRHEFISVTPDGFRFRGQNFDSVNQLFRWFKEHFRDPIPGAGAGAQTPGGGYNTARATPGHLPYHTPAGLTPHHRGMPTPLGHHNAPMALHPPTVGAYGYPNTPYTPSGQTPFLTPYHPVTATPRAGTGGAGPFATPRPVSGAHGPGYATKSPAPYGAGAPYGSKSPAPYGGAPPYGSKSPAPYGGASGRQHQTSASSSREFNSRSSSHGNVPADPNAWRKAAEEWAKAAKGPSSGSSVRSTPRYDGGSGSRRDRVAHAPRPGPGSYRASPAPSAASAPSPSASPAFSMRSAASARGGAGPHHQQQQQAMDMSPYSPRTPRTIASPRSMVESSIGEDMATPLYDE</sequence>
<dbReference type="InterPro" id="IPR035018">
    <property type="entry name" value="Spt6_SH2_C"/>
</dbReference>
<evidence type="ECO:0000259" key="12">
    <source>
        <dbReference type="PROSITE" id="PS50126"/>
    </source>
</evidence>
<dbReference type="GO" id="GO:0008023">
    <property type="term" value="C:transcription elongation factor complex"/>
    <property type="evidence" value="ECO:0007669"/>
    <property type="project" value="TreeGrafter"/>
</dbReference>
<feature type="region of interest" description="Disordered" evidence="11">
    <location>
        <begin position="1287"/>
        <end position="1324"/>
    </location>
</feature>
<dbReference type="Pfam" id="PF17674">
    <property type="entry name" value="HHH_9"/>
    <property type="match status" value="1"/>
</dbReference>
<keyword evidence="8 10" id="KW-0539">Nucleus</keyword>
<evidence type="ECO:0000256" key="5">
    <source>
        <dbReference type="ARBA" id="ARBA00023054"/>
    </source>
</evidence>
<feature type="compositionally biased region" description="Acidic residues" evidence="11">
    <location>
        <begin position="1"/>
        <end position="19"/>
    </location>
</feature>
<evidence type="ECO:0000256" key="10">
    <source>
        <dbReference type="PIRNR" id="PIRNR036947"/>
    </source>
</evidence>
<feature type="compositionally biased region" description="Low complexity" evidence="11">
    <location>
        <begin position="1682"/>
        <end position="1695"/>
    </location>
</feature>
<keyword evidence="13" id="KW-0251">Elongation factor</keyword>
<dbReference type="CDD" id="cd09928">
    <property type="entry name" value="SH2_Cterm_SPT6_like"/>
    <property type="match status" value="1"/>
</dbReference>
<feature type="region of interest" description="Disordered" evidence="11">
    <location>
        <begin position="1658"/>
        <end position="1832"/>
    </location>
</feature>
<feature type="compositionally biased region" description="Low complexity" evidence="11">
    <location>
        <begin position="1716"/>
        <end position="1725"/>
    </location>
</feature>
<dbReference type="Pfam" id="PF14641">
    <property type="entry name" value="HTH_44"/>
    <property type="match status" value="1"/>
</dbReference>
<feature type="compositionally biased region" description="Acidic residues" evidence="11">
    <location>
        <begin position="210"/>
        <end position="240"/>
    </location>
</feature>
<feature type="compositionally biased region" description="Basic and acidic residues" evidence="11">
    <location>
        <begin position="1297"/>
        <end position="1324"/>
    </location>
</feature>
<feature type="compositionally biased region" description="Low complexity" evidence="11">
    <location>
        <begin position="1658"/>
        <end position="1672"/>
    </location>
</feature>
<evidence type="ECO:0000256" key="11">
    <source>
        <dbReference type="SAM" id="MobiDB-lite"/>
    </source>
</evidence>
<feature type="region of interest" description="Disordered" evidence="11">
    <location>
        <begin position="210"/>
        <end position="256"/>
    </location>
</feature>
<dbReference type="InterPro" id="IPR023323">
    <property type="entry name" value="Tex-like_dom_sf"/>
</dbReference>
<dbReference type="GO" id="GO:0140673">
    <property type="term" value="P:transcription elongation-coupled chromatin remodeling"/>
    <property type="evidence" value="ECO:0007669"/>
    <property type="project" value="InterPro"/>
</dbReference>
<dbReference type="InterPro" id="IPR012337">
    <property type="entry name" value="RNaseH-like_sf"/>
</dbReference>
<dbReference type="Pfam" id="PF14639">
    <property type="entry name" value="YqgF"/>
    <property type="match status" value="1"/>
</dbReference>
<dbReference type="Gene3D" id="1.10.10.650">
    <property type="entry name" value="RuvA domain 2-like"/>
    <property type="match status" value="1"/>
</dbReference>
<comment type="function">
    <text evidence="10">Histone H3-H4 chaperone that plays a role in maintenance of chromatin structure during RNA polymerase II transcription elongation.</text>
</comment>
<evidence type="ECO:0000256" key="2">
    <source>
        <dbReference type="ARBA" id="ARBA00009253"/>
    </source>
</evidence>
<evidence type="ECO:0000256" key="6">
    <source>
        <dbReference type="ARBA" id="ARBA00023163"/>
    </source>
</evidence>
<dbReference type="FunFam" id="3.30.505.10:FF:000030">
    <property type="entry name" value="Transcription elongation factor spt6"/>
    <property type="match status" value="1"/>
</dbReference>
<dbReference type="Gene3D" id="3.30.505.10">
    <property type="entry name" value="SH2 domain"/>
    <property type="match status" value="2"/>
</dbReference>
<feature type="compositionally biased region" description="Acidic residues" evidence="11">
    <location>
        <begin position="76"/>
        <end position="91"/>
    </location>
</feature>
<dbReference type="InterPro" id="IPR012340">
    <property type="entry name" value="NA-bd_OB-fold"/>
</dbReference>
<evidence type="ECO:0000256" key="4">
    <source>
        <dbReference type="ARBA" id="ARBA00022553"/>
    </source>
</evidence>
<dbReference type="EMBL" id="HBUF01351701">
    <property type="protein sequence ID" value="CAG6714366.1"/>
    <property type="molecule type" value="Transcribed_RNA"/>
</dbReference>
<feature type="domain" description="S1 motif" evidence="12">
    <location>
        <begin position="1233"/>
        <end position="1288"/>
    </location>
</feature>
<comment type="subcellular location">
    <subcellularLocation>
        <location evidence="1 10">Nucleus</location>
    </subcellularLocation>
</comment>
<comment type="similarity">
    <text evidence="2 10">Belongs to the SPT6 family.</text>
</comment>
<dbReference type="EMBL" id="HBUF01351700">
    <property type="protein sequence ID" value="CAG6714363.1"/>
    <property type="molecule type" value="Transcribed_RNA"/>
</dbReference>
<dbReference type="InterPro" id="IPR000980">
    <property type="entry name" value="SH2"/>
</dbReference>
<reference evidence="13" key="1">
    <citation type="submission" date="2021-05" db="EMBL/GenBank/DDBJ databases">
        <authorList>
            <person name="Alioto T."/>
            <person name="Alioto T."/>
            <person name="Gomez Garrido J."/>
        </authorList>
    </citation>
    <scope>NUCLEOTIDE SEQUENCE</scope>
</reference>
<dbReference type="FunFam" id="1.10.150.850:FF:000003">
    <property type="entry name" value="Transcription elongation factor spt6"/>
    <property type="match status" value="1"/>
</dbReference>
<dbReference type="SUPFAM" id="SSF50249">
    <property type="entry name" value="Nucleic acid-binding proteins"/>
    <property type="match status" value="1"/>
</dbReference>
<name>A0A8D8UW17_9HEMI</name>